<organism evidence="8 9">
    <name type="scientific">Limnoglobus roseus</name>
    <dbReference type="NCBI Taxonomy" id="2598579"/>
    <lineage>
        <taxon>Bacteria</taxon>
        <taxon>Pseudomonadati</taxon>
        <taxon>Planctomycetota</taxon>
        <taxon>Planctomycetia</taxon>
        <taxon>Gemmatales</taxon>
        <taxon>Gemmataceae</taxon>
        <taxon>Limnoglobus</taxon>
    </lineage>
</organism>
<evidence type="ECO:0000313" key="9">
    <source>
        <dbReference type="Proteomes" id="UP000324974"/>
    </source>
</evidence>
<evidence type="ECO:0000256" key="3">
    <source>
        <dbReference type="ARBA" id="ARBA00022448"/>
    </source>
</evidence>
<evidence type="ECO:0000259" key="7">
    <source>
        <dbReference type="SMART" id="SM00062"/>
    </source>
</evidence>
<comment type="subcellular location">
    <subcellularLocation>
        <location evidence="1">Periplasm</location>
    </subcellularLocation>
</comment>
<dbReference type="Proteomes" id="UP000324974">
    <property type="component" value="Chromosome"/>
</dbReference>
<evidence type="ECO:0000256" key="2">
    <source>
        <dbReference type="ARBA" id="ARBA00010742"/>
    </source>
</evidence>
<gene>
    <name evidence="8" type="ORF">PX52LOC_03283</name>
</gene>
<dbReference type="InterPro" id="IPR010067">
    <property type="entry name" value="ABC_SsuA_sub-bd"/>
</dbReference>
<dbReference type="Pfam" id="PF09084">
    <property type="entry name" value="NMT1"/>
    <property type="match status" value="1"/>
</dbReference>
<dbReference type="PROSITE" id="PS51257">
    <property type="entry name" value="PROKAR_LIPOPROTEIN"/>
    <property type="match status" value="1"/>
</dbReference>
<evidence type="ECO:0000313" key="8">
    <source>
        <dbReference type="EMBL" id="QEL16337.1"/>
    </source>
</evidence>
<dbReference type="GO" id="GO:0016020">
    <property type="term" value="C:membrane"/>
    <property type="evidence" value="ECO:0007669"/>
    <property type="project" value="InterPro"/>
</dbReference>
<dbReference type="EMBL" id="CP042425">
    <property type="protein sequence ID" value="QEL16337.1"/>
    <property type="molecule type" value="Genomic_DNA"/>
</dbReference>
<dbReference type="SUPFAM" id="SSF53850">
    <property type="entry name" value="Periplasmic binding protein-like II"/>
    <property type="match status" value="1"/>
</dbReference>
<dbReference type="InterPro" id="IPR001638">
    <property type="entry name" value="Solute-binding_3/MltF_N"/>
</dbReference>
<keyword evidence="3" id="KW-0813">Transport</keyword>
<accession>A0A5C1ADT0</accession>
<keyword evidence="4" id="KW-0732">Signal</keyword>
<dbReference type="SMART" id="SM00062">
    <property type="entry name" value="PBPb"/>
    <property type="match status" value="1"/>
</dbReference>
<dbReference type="NCBIfam" id="TIGR01728">
    <property type="entry name" value="SsuA_fam"/>
    <property type="match status" value="1"/>
</dbReference>
<proteinExistence type="inferred from homology"/>
<dbReference type="KEGG" id="lrs:PX52LOC_03283"/>
<dbReference type="InterPro" id="IPR015168">
    <property type="entry name" value="SsuA/THI5"/>
</dbReference>
<name>A0A5C1ADT0_9BACT</name>
<dbReference type="PANTHER" id="PTHR30024">
    <property type="entry name" value="ALIPHATIC SULFONATES-BINDING PROTEIN-RELATED"/>
    <property type="match status" value="1"/>
</dbReference>
<comment type="function">
    <text evidence="5">Part of a binding-protein-dependent transport system for aliphatic sulfonates. Putative binding protein.</text>
</comment>
<evidence type="ECO:0000256" key="6">
    <source>
        <dbReference type="ARBA" id="ARBA00070228"/>
    </source>
</evidence>
<dbReference type="Gene3D" id="3.40.190.10">
    <property type="entry name" value="Periplasmic binding protein-like II"/>
    <property type="match status" value="2"/>
</dbReference>
<reference evidence="9" key="1">
    <citation type="submission" date="2019-08" db="EMBL/GenBank/DDBJ databases">
        <title>Limnoglobus roseus gen. nov., sp. nov., a novel freshwater planctomycete with a giant genome from the family Gemmataceae.</title>
        <authorList>
            <person name="Kulichevskaya I.S."/>
            <person name="Naumoff D.G."/>
            <person name="Miroshnikov K."/>
            <person name="Ivanova A."/>
            <person name="Philippov D.A."/>
            <person name="Hakobyan A."/>
            <person name="Rijpstra I.C."/>
            <person name="Sinninghe Damste J.S."/>
            <person name="Liesack W."/>
            <person name="Dedysh S.N."/>
        </authorList>
    </citation>
    <scope>NUCLEOTIDE SEQUENCE [LARGE SCALE GENOMIC DNA]</scope>
    <source>
        <strain evidence="9">PX52</strain>
    </source>
</reference>
<protein>
    <recommendedName>
        <fullName evidence="6">Putative aliphatic sulfonates-binding protein</fullName>
    </recommendedName>
</protein>
<evidence type="ECO:0000256" key="4">
    <source>
        <dbReference type="ARBA" id="ARBA00022729"/>
    </source>
</evidence>
<sequence length="320" mass="34140">MRPRRISVLLAVWVALGLVGCRPADGPDRTLRVGYQKWGTYSILKASGTLEPKLAAHGYRVEWVEFPAGPPLLEAMNAGSLDLGHTGDSPPLFAQAAGVPLVYVAASSPSPDSSAVVVPAGSSIRGGAELKGKRVGFVKGSSAHTLVVRVLEKNGLGVGDIEAVYLSPADGRVALETGGIDAWSVWDPYLAAAEQIGTVRRAVEGRGLVEGREYYLAARSFVDSRQDIVRLFLAELTQVKGWARDRSDDVARMLADETGIDLGAIAKAEARRSRYDTRAITPELVAAQQALADRYVELGLLPKSIVVADAVPRIDFGLQE</sequence>
<dbReference type="RefSeq" id="WP_149111078.1">
    <property type="nucleotide sequence ID" value="NZ_CP042425.1"/>
</dbReference>
<keyword evidence="9" id="KW-1185">Reference proteome</keyword>
<evidence type="ECO:0000256" key="5">
    <source>
        <dbReference type="ARBA" id="ARBA00055538"/>
    </source>
</evidence>
<dbReference type="FunFam" id="3.40.190.10:FF:000050">
    <property type="entry name" value="Sulfonate ABC transporter substrate-binding protein"/>
    <property type="match status" value="1"/>
</dbReference>
<dbReference type="GO" id="GO:0042626">
    <property type="term" value="F:ATPase-coupled transmembrane transporter activity"/>
    <property type="evidence" value="ECO:0007669"/>
    <property type="project" value="InterPro"/>
</dbReference>
<dbReference type="GO" id="GO:0042597">
    <property type="term" value="C:periplasmic space"/>
    <property type="evidence" value="ECO:0007669"/>
    <property type="project" value="UniProtKB-SubCell"/>
</dbReference>
<dbReference type="AlphaFoldDB" id="A0A5C1ADT0"/>
<dbReference type="OrthoDB" id="286202at2"/>
<feature type="domain" description="Solute-binding protein family 3/N-terminal" evidence="7">
    <location>
        <begin position="30"/>
        <end position="246"/>
    </location>
</feature>
<dbReference type="PANTHER" id="PTHR30024:SF42">
    <property type="entry name" value="ALIPHATIC SULFONATES-BINDING PROTEIN-RELATED"/>
    <property type="match status" value="1"/>
</dbReference>
<comment type="similarity">
    <text evidence="2">Belongs to the bacterial solute-binding protein SsuA/TauA family.</text>
</comment>
<evidence type="ECO:0000256" key="1">
    <source>
        <dbReference type="ARBA" id="ARBA00004418"/>
    </source>
</evidence>